<dbReference type="Pfam" id="PF01764">
    <property type="entry name" value="Lipase_3"/>
    <property type="match status" value="1"/>
</dbReference>
<keyword evidence="4" id="KW-1185">Reference proteome</keyword>
<protein>
    <submittedName>
        <fullName evidence="3">Lipase class 3 family protein</fullName>
    </submittedName>
</protein>
<feature type="domain" description="Fungal lipase-type" evidence="2">
    <location>
        <begin position="32"/>
        <end position="93"/>
    </location>
</feature>
<dbReference type="PANTHER" id="PTHR47030">
    <property type="entry name" value="LIPASE CLASS 3 FAMILY PROTEIN"/>
    <property type="match status" value="1"/>
</dbReference>
<dbReference type="Gene3D" id="3.40.50.1820">
    <property type="entry name" value="alpha/beta hydrolase"/>
    <property type="match status" value="1"/>
</dbReference>
<proteinExistence type="predicted"/>
<dbReference type="InterPro" id="IPR029058">
    <property type="entry name" value="AB_hydrolase_fold"/>
</dbReference>
<sequence>MMILYVKGIADICSESRGYLSSLLGAGCECDGYAVRIVGHSLGGAVAAMLGLRLYCRYPNLHVYAYGPLPCMDPIIADACSEFVTSIVYSNEFSARLSVASVLRLRAAALTALSQDNKDASIPSKLARRFLFVSKYEKSEFEEKIEAPNLNSSVIITENRSRQNDQEYSIWQGTDMQDSSYDGINHSDSLDDFTNPFYASPDNINISGDPVSEFMEVVPSPENGSARDLPEVFLPGLVIHIVPQKKSIRTVPPKSWLSQGSSYKAYIANRESFKDLIVSPSMFLDHLPWRCDYAMRQVLKSRRAQNLDTGSQMV</sequence>
<accession>A0A7J0F3P4</accession>
<dbReference type="OrthoDB" id="438440at2759"/>
<keyword evidence="1" id="KW-0378">Hydrolase</keyword>
<comment type="caution">
    <text evidence="3">The sequence shown here is derived from an EMBL/GenBank/DDBJ whole genome shotgun (WGS) entry which is preliminary data.</text>
</comment>
<dbReference type="GO" id="GO:0006629">
    <property type="term" value="P:lipid metabolic process"/>
    <property type="evidence" value="ECO:0007669"/>
    <property type="project" value="InterPro"/>
</dbReference>
<dbReference type="Proteomes" id="UP000585474">
    <property type="component" value="Unassembled WGS sequence"/>
</dbReference>
<dbReference type="EMBL" id="BJWL01000008">
    <property type="protein sequence ID" value="GFY92859.1"/>
    <property type="molecule type" value="Genomic_DNA"/>
</dbReference>
<organism evidence="3 4">
    <name type="scientific">Actinidia rufa</name>
    <dbReference type="NCBI Taxonomy" id="165716"/>
    <lineage>
        <taxon>Eukaryota</taxon>
        <taxon>Viridiplantae</taxon>
        <taxon>Streptophyta</taxon>
        <taxon>Embryophyta</taxon>
        <taxon>Tracheophyta</taxon>
        <taxon>Spermatophyta</taxon>
        <taxon>Magnoliopsida</taxon>
        <taxon>eudicotyledons</taxon>
        <taxon>Gunneridae</taxon>
        <taxon>Pentapetalae</taxon>
        <taxon>asterids</taxon>
        <taxon>Ericales</taxon>
        <taxon>Actinidiaceae</taxon>
        <taxon>Actinidia</taxon>
    </lineage>
</organism>
<evidence type="ECO:0000313" key="4">
    <source>
        <dbReference type="Proteomes" id="UP000585474"/>
    </source>
</evidence>
<dbReference type="PANTHER" id="PTHR47030:SF2">
    <property type="entry name" value="LIPASE CLASS 3 FAMILY PROTEIN"/>
    <property type="match status" value="1"/>
</dbReference>
<gene>
    <name evidence="3" type="ORF">Acr_08g0012550</name>
</gene>
<evidence type="ECO:0000259" key="2">
    <source>
        <dbReference type="Pfam" id="PF01764"/>
    </source>
</evidence>
<dbReference type="PROSITE" id="PS51257">
    <property type="entry name" value="PROKAR_LIPOPROTEIN"/>
    <property type="match status" value="1"/>
</dbReference>
<dbReference type="GO" id="GO:0016787">
    <property type="term" value="F:hydrolase activity"/>
    <property type="evidence" value="ECO:0007669"/>
    <property type="project" value="UniProtKB-KW"/>
</dbReference>
<dbReference type="AlphaFoldDB" id="A0A7J0F3P4"/>
<evidence type="ECO:0000313" key="3">
    <source>
        <dbReference type="EMBL" id="GFY92859.1"/>
    </source>
</evidence>
<dbReference type="InterPro" id="IPR002921">
    <property type="entry name" value="Fungal_lipase-type"/>
</dbReference>
<reference evidence="3 4" key="1">
    <citation type="submission" date="2019-07" db="EMBL/GenBank/DDBJ databases">
        <title>De Novo Assembly of kiwifruit Actinidia rufa.</title>
        <authorList>
            <person name="Sugita-Konishi S."/>
            <person name="Sato K."/>
            <person name="Mori E."/>
            <person name="Abe Y."/>
            <person name="Kisaki G."/>
            <person name="Hamano K."/>
            <person name="Suezawa K."/>
            <person name="Otani M."/>
            <person name="Fukuda T."/>
            <person name="Manabe T."/>
            <person name="Gomi K."/>
            <person name="Tabuchi M."/>
            <person name="Akimitsu K."/>
            <person name="Kataoka I."/>
        </authorList>
    </citation>
    <scope>NUCLEOTIDE SEQUENCE [LARGE SCALE GENOMIC DNA]</scope>
    <source>
        <strain evidence="4">cv. Fuchu</strain>
    </source>
</reference>
<evidence type="ECO:0000256" key="1">
    <source>
        <dbReference type="ARBA" id="ARBA00022801"/>
    </source>
</evidence>
<name>A0A7J0F3P4_9ERIC</name>
<dbReference type="SUPFAM" id="SSF53474">
    <property type="entry name" value="alpha/beta-Hydrolases"/>
    <property type="match status" value="1"/>
</dbReference>